<protein>
    <submittedName>
        <fullName evidence="1">Uncharacterized protein</fullName>
    </submittedName>
</protein>
<evidence type="ECO:0000313" key="2">
    <source>
        <dbReference type="Proteomes" id="UP001420932"/>
    </source>
</evidence>
<reference evidence="1 2" key="1">
    <citation type="submission" date="2024-01" db="EMBL/GenBank/DDBJ databases">
        <title>Genome assemblies of Stephania.</title>
        <authorList>
            <person name="Yang L."/>
        </authorList>
    </citation>
    <scope>NUCLEOTIDE SEQUENCE [LARGE SCALE GENOMIC DNA]</scope>
    <source>
        <strain evidence="1">YNDBR</strain>
        <tissue evidence="1">Leaf</tissue>
    </source>
</reference>
<sequence length="75" mass="8272">MALVAHLGNHNRLRSILRRPTIHSFLHSGFCTSSSSNSLVIEFGQTQISFLLGNSILSNAFIPTPFFQTQEAAIK</sequence>
<proteinExistence type="predicted"/>
<dbReference type="AlphaFoldDB" id="A0AAP0EHJ1"/>
<dbReference type="Proteomes" id="UP001420932">
    <property type="component" value="Unassembled WGS sequence"/>
</dbReference>
<comment type="caution">
    <text evidence="1">The sequence shown here is derived from an EMBL/GenBank/DDBJ whole genome shotgun (WGS) entry which is preliminary data.</text>
</comment>
<dbReference type="EMBL" id="JBBNAF010000012">
    <property type="protein sequence ID" value="KAK9093611.1"/>
    <property type="molecule type" value="Genomic_DNA"/>
</dbReference>
<accession>A0AAP0EHJ1</accession>
<organism evidence="1 2">
    <name type="scientific">Stephania yunnanensis</name>
    <dbReference type="NCBI Taxonomy" id="152371"/>
    <lineage>
        <taxon>Eukaryota</taxon>
        <taxon>Viridiplantae</taxon>
        <taxon>Streptophyta</taxon>
        <taxon>Embryophyta</taxon>
        <taxon>Tracheophyta</taxon>
        <taxon>Spermatophyta</taxon>
        <taxon>Magnoliopsida</taxon>
        <taxon>Ranunculales</taxon>
        <taxon>Menispermaceae</taxon>
        <taxon>Menispermoideae</taxon>
        <taxon>Cissampelideae</taxon>
        <taxon>Stephania</taxon>
    </lineage>
</organism>
<gene>
    <name evidence="1" type="ORF">Syun_028522</name>
</gene>
<name>A0AAP0EHJ1_9MAGN</name>
<keyword evidence="2" id="KW-1185">Reference proteome</keyword>
<evidence type="ECO:0000313" key="1">
    <source>
        <dbReference type="EMBL" id="KAK9093611.1"/>
    </source>
</evidence>